<evidence type="ECO:0000256" key="2">
    <source>
        <dbReference type="SAM" id="MobiDB-lite"/>
    </source>
</evidence>
<keyword evidence="5" id="KW-1185">Reference proteome</keyword>
<feature type="coiled-coil region" evidence="1">
    <location>
        <begin position="128"/>
        <end position="162"/>
    </location>
</feature>
<dbReference type="RefSeq" id="WP_269330980.1">
    <property type="nucleotide sequence ID" value="NZ_JAMZFT010000001.1"/>
</dbReference>
<keyword evidence="1" id="KW-0175">Coiled coil</keyword>
<feature type="compositionally biased region" description="Acidic residues" evidence="2">
    <location>
        <begin position="343"/>
        <end position="358"/>
    </location>
</feature>
<reference evidence="4" key="1">
    <citation type="submission" date="2022-06" db="EMBL/GenBank/DDBJ databases">
        <title>Isolation and Genomics of Futiania mangrovii gen. nov., sp. nov., a Rare and Metabolically-versatile member in the Class Alphaproteobacteria.</title>
        <authorList>
            <person name="Liu L."/>
            <person name="Huang W.-C."/>
            <person name="Pan J."/>
            <person name="Li J."/>
            <person name="Huang Y."/>
            <person name="Du H."/>
            <person name="Liu Y."/>
            <person name="Li M."/>
        </authorList>
    </citation>
    <scope>NUCLEOTIDE SEQUENCE</scope>
    <source>
        <strain evidence="4">FT118</strain>
    </source>
</reference>
<proteinExistence type="predicted"/>
<feature type="region of interest" description="Disordered" evidence="2">
    <location>
        <begin position="393"/>
        <end position="415"/>
    </location>
</feature>
<dbReference type="AlphaFoldDB" id="A0A9J6P7R8"/>
<feature type="compositionally biased region" description="Acidic residues" evidence="2">
    <location>
        <begin position="366"/>
        <end position="375"/>
    </location>
</feature>
<evidence type="ECO:0000313" key="4">
    <source>
        <dbReference type="EMBL" id="MCP1335020.1"/>
    </source>
</evidence>
<keyword evidence="3" id="KW-1133">Transmembrane helix</keyword>
<gene>
    <name evidence="4" type="ORF">NJQ99_01205</name>
</gene>
<dbReference type="Proteomes" id="UP001055804">
    <property type="component" value="Unassembled WGS sequence"/>
</dbReference>
<organism evidence="4 5">
    <name type="scientific">Futiania mangrovi</name>
    <dbReference type="NCBI Taxonomy" id="2959716"/>
    <lineage>
        <taxon>Bacteria</taxon>
        <taxon>Pseudomonadati</taxon>
        <taxon>Pseudomonadota</taxon>
        <taxon>Alphaproteobacteria</taxon>
        <taxon>Futianiales</taxon>
        <taxon>Futianiaceae</taxon>
        <taxon>Futiania</taxon>
    </lineage>
</organism>
<accession>A0A9J6P7R8</accession>
<feature type="transmembrane region" description="Helical" evidence="3">
    <location>
        <begin position="61"/>
        <end position="84"/>
    </location>
</feature>
<protein>
    <submittedName>
        <fullName evidence="4">Uncharacterized protein</fullName>
    </submittedName>
</protein>
<feature type="region of interest" description="Disordered" evidence="2">
    <location>
        <begin position="341"/>
        <end position="375"/>
    </location>
</feature>
<feature type="region of interest" description="Disordered" evidence="2">
    <location>
        <begin position="282"/>
        <end position="304"/>
    </location>
</feature>
<feature type="region of interest" description="Disordered" evidence="2">
    <location>
        <begin position="229"/>
        <end position="257"/>
    </location>
</feature>
<feature type="compositionally biased region" description="Acidic residues" evidence="2">
    <location>
        <begin position="393"/>
        <end position="407"/>
    </location>
</feature>
<dbReference type="EMBL" id="JAMZFT010000001">
    <property type="protein sequence ID" value="MCP1335020.1"/>
    <property type="molecule type" value="Genomic_DNA"/>
</dbReference>
<feature type="transmembrane region" description="Helical" evidence="3">
    <location>
        <begin position="21"/>
        <end position="41"/>
    </location>
</feature>
<evidence type="ECO:0000313" key="5">
    <source>
        <dbReference type="Proteomes" id="UP001055804"/>
    </source>
</evidence>
<sequence length="579" mass="61422">MTQGTSDRRERREIGGGATGAIYFVVAVFSVVWIGAVIAYVRGYFGIGADAGMNPANWGLAPHVLASLAILGILPPLFVWLAALSLHRAATLTRIATELTHATRRLSAPMDFAREDADTAAAGFERRIQAMATALDGLDRTMKDIEERLAEQISAVQSAGRQIGTEAQQIEKHLAAEREALRDVAHLLGNEANQVARMFGSASEGGGRHAPAGGADADALAEIGAALTGARQDGDAREADEAVPAATARGEDGRPLTPLEELTAYLAHHRSTQDAAKALALMKKAASENSDAGPEGREGARPSRYPLASDLLDMSDTEEARAGDGIEDAAREQSQHALHLGVPDEEAGPGPQDEDAVDGDTGPGAADEESQEAGLDLDLEESEAGELAELEVFDEEQEEPQAAEPEPEAAAPTREAALAVAATDDGEHAELDESALEDLPSSLLLDLPKALKTQLEGLHALTIDLNRLLGTNPPVANWRRYMNGERDVFTLHLIRWAADRQENLATAYGASEEFRKYADRYLTNYGKLTEALDAADGLEAQRGALPATDVTLIADLLIAARDARATEAESEETEAGETS</sequence>
<evidence type="ECO:0000256" key="3">
    <source>
        <dbReference type="SAM" id="Phobius"/>
    </source>
</evidence>
<keyword evidence="3" id="KW-0472">Membrane</keyword>
<evidence type="ECO:0000256" key="1">
    <source>
        <dbReference type="SAM" id="Coils"/>
    </source>
</evidence>
<comment type="caution">
    <text evidence="4">The sequence shown here is derived from an EMBL/GenBank/DDBJ whole genome shotgun (WGS) entry which is preliminary data.</text>
</comment>
<name>A0A9J6P7R8_9PROT</name>
<keyword evidence="3" id="KW-0812">Transmembrane</keyword>